<keyword evidence="2" id="KW-1185">Reference proteome</keyword>
<keyword evidence="1" id="KW-0239">DNA-directed DNA polymerase</keyword>
<gene>
    <name evidence="1" type="ORF">OWV82_003770</name>
</gene>
<comment type="caution">
    <text evidence="1">The sequence shown here is derived from an EMBL/GenBank/DDBJ whole genome shotgun (WGS) entry which is preliminary data.</text>
</comment>
<sequence length="192" mass="21646">MNGVDQHLIRMRLFPLSLRDEAWGWLQSLHPAEEAYALLEQMACNNYQWPSERSIGRRAAGVHEVDQMAVLSAQVVVLSNQIKIFTTREASSSQYKPMVEKKPSLKDLLSTFVVEIRNRFNKNEASLDNMETYMVNMGATVKSLEVQVGHLVTSIKSLHSGKFPSDAEVNPREQCKVITLGIGTELEPLKCK</sequence>
<name>A0ACC1YQF0_MELAZ</name>
<protein>
    <submittedName>
        <fullName evidence="1">DNA-directed DNA polymerase</fullName>
    </submittedName>
</protein>
<evidence type="ECO:0000313" key="2">
    <source>
        <dbReference type="Proteomes" id="UP001164539"/>
    </source>
</evidence>
<evidence type="ECO:0000313" key="1">
    <source>
        <dbReference type="EMBL" id="KAJ4724830.1"/>
    </source>
</evidence>
<proteinExistence type="predicted"/>
<reference evidence="1 2" key="1">
    <citation type="journal article" date="2023" name="Science">
        <title>Complex scaffold remodeling in plant triterpene biosynthesis.</title>
        <authorList>
            <person name="De La Pena R."/>
            <person name="Hodgson H."/>
            <person name="Liu J.C."/>
            <person name="Stephenson M.J."/>
            <person name="Martin A.C."/>
            <person name="Owen C."/>
            <person name="Harkess A."/>
            <person name="Leebens-Mack J."/>
            <person name="Jimenez L.E."/>
            <person name="Osbourn A."/>
            <person name="Sattely E.S."/>
        </authorList>
    </citation>
    <scope>NUCLEOTIDE SEQUENCE [LARGE SCALE GENOMIC DNA]</scope>
    <source>
        <strain evidence="2">cv. JPN11</strain>
        <tissue evidence="1">Leaf</tissue>
    </source>
</reference>
<keyword evidence="1" id="KW-0808">Transferase</keyword>
<keyword evidence="1" id="KW-0548">Nucleotidyltransferase</keyword>
<accession>A0ACC1YQF0</accession>
<dbReference type="EMBL" id="CM051395">
    <property type="protein sequence ID" value="KAJ4724830.1"/>
    <property type="molecule type" value="Genomic_DNA"/>
</dbReference>
<organism evidence="1 2">
    <name type="scientific">Melia azedarach</name>
    <name type="common">Chinaberry tree</name>
    <dbReference type="NCBI Taxonomy" id="155640"/>
    <lineage>
        <taxon>Eukaryota</taxon>
        <taxon>Viridiplantae</taxon>
        <taxon>Streptophyta</taxon>
        <taxon>Embryophyta</taxon>
        <taxon>Tracheophyta</taxon>
        <taxon>Spermatophyta</taxon>
        <taxon>Magnoliopsida</taxon>
        <taxon>eudicotyledons</taxon>
        <taxon>Gunneridae</taxon>
        <taxon>Pentapetalae</taxon>
        <taxon>rosids</taxon>
        <taxon>malvids</taxon>
        <taxon>Sapindales</taxon>
        <taxon>Meliaceae</taxon>
        <taxon>Melia</taxon>
    </lineage>
</organism>
<dbReference type="Proteomes" id="UP001164539">
    <property type="component" value="Chromosome 2"/>
</dbReference>